<dbReference type="InterPro" id="IPR037171">
    <property type="entry name" value="NagB/RpiA_transferase-like"/>
</dbReference>
<gene>
    <name evidence="5" type="ORF">RFI_23097</name>
</gene>
<dbReference type="Gene3D" id="3.40.1080.10">
    <property type="entry name" value="Glutaconate Coenzyme A-transferase"/>
    <property type="match status" value="1"/>
</dbReference>
<reference evidence="5 6" key="1">
    <citation type="journal article" date="2013" name="Curr. Biol.">
        <title>The Genome of the Foraminiferan Reticulomyxa filosa.</title>
        <authorList>
            <person name="Glockner G."/>
            <person name="Hulsmann N."/>
            <person name="Schleicher M."/>
            <person name="Noegel A.A."/>
            <person name="Eichinger L."/>
            <person name="Gallinger C."/>
            <person name="Pawlowski J."/>
            <person name="Sierra R."/>
            <person name="Euteneuer U."/>
            <person name="Pillet L."/>
            <person name="Moustafa A."/>
            <person name="Platzer M."/>
            <person name="Groth M."/>
            <person name="Szafranski K."/>
            <person name="Schliwa M."/>
        </authorList>
    </citation>
    <scope>NUCLEOTIDE SEQUENCE [LARGE SCALE GENOMIC DNA]</scope>
</reference>
<accession>X6MLE2</accession>
<dbReference type="InterPro" id="IPR026888">
    <property type="entry name" value="AcetylCoA_hyd_C"/>
</dbReference>
<dbReference type="Pfam" id="PF02550">
    <property type="entry name" value="AcetylCoA_hydro"/>
    <property type="match status" value="1"/>
</dbReference>
<protein>
    <submittedName>
        <fullName evidence="5">Acetyl-CoA hydrolase</fullName>
    </submittedName>
</protein>
<comment type="similarity">
    <text evidence="1">Belongs to the acetyl-CoA hydrolase/transferase family.</text>
</comment>
<feature type="non-terminal residue" evidence="5">
    <location>
        <position position="1"/>
    </location>
</feature>
<dbReference type="GO" id="GO:0008775">
    <property type="term" value="F:acetate CoA-transferase activity"/>
    <property type="evidence" value="ECO:0007669"/>
    <property type="project" value="InterPro"/>
</dbReference>
<evidence type="ECO:0000313" key="5">
    <source>
        <dbReference type="EMBL" id="ETO14272.1"/>
    </source>
</evidence>
<evidence type="ECO:0000259" key="4">
    <source>
        <dbReference type="Pfam" id="PF13336"/>
    </source>
</evidence>
<dbReference type="PANTHER" id="PTHR21432:SF20">
    <property type="entry name" value="ACETYL-COA HYDROLASE"/>
    <property type="match status" value="1"/>
</dbReference>
<evidence type="ECO:0000256" key="1">
    <source>
        <dbReference type="ARBA" id="ARBA00009632"/>
    </source>
</evidence>
<evidence type="ECO:0000259" key="3">
    <source>
        <dbReference type="Pfam" id="PF02550"/>
    </source>
</evidence>
<keyword evidence="2" id="KW-0808">Transferase</keyword>
<sequence length="396" mass="43658">KKKKFSYFKKKKKKISPEYSAHFRDNSLFIGGNLRNAVNSGLADFTPIFLSEIPRLFQDPDYKLDVALLQVSPPDKHGFCSLGTSVDCTRAAILAAKYVVGLVNKNVPRTHGDGQIHISHFQNVVHHDTSLPEIKAGGEVDEAADKIDSVLKNLTHHKDIGIHTEMCSDGMLHLVNSGVISNSYKYQHRGKTVSSFCMGSKKLYDFINDNPSVLFFDCSYVNDVGVIRSNDRVHAINSCIEAGEGGPLQTSNFFLLILFLFVLFLNEKKGCLICQQVDITGQVCADSIGTRMYSGVGGQMDFMRGASLSKEGKAIMAFSSTTGKGQSKIVPTLKQGSGVVTTRAHVQYVVTEYGFAKLYGKSLRERAKLLINLAHPDHRESLEKAAVERFGKLDLD</sequence>
<dbReference type="OMA" id="HSEMFAG"/>
<dbReference type="InterPro" id="IPR038460">
    <property type="entry name" value="AcetylCoA_hyd_C_sf"/>
</dbReference>
<feature type="domain" description="Acetyl-CoA hydrolase/transferase C-terminal" evidence="4">
    <location>
        <begin position="274"/>
        <end position="386"/>
    </location>
</feature>
<dbReference type="GO" id="GO:0016787">
    <property type="term" value="F:hydrolase activity"/>
    <property type="evidence" value="ECO:0007669"/>
    <property type="project" value="UniProtKB-KW"/>
</dbReference>
<dbReference type="Gene3D" id="3.40.1080.20">
    <property type="entry name" value="Acetyl-CoA hydrolase/transferase C-terminal domain"/>
    <property type="match status" value="1"/>
</dbReference>
<dbReference type="InterPro" id="IPR046433">
    <property type="entry name" value="ActCoA_hydro"/>
</dbReference>
<name>X6MLE2_RETFI</name>
<evidence type="ECO:0000313" key="6">
    <source>
        <dbReference type="Proteomes" id="UP000023152"/>
    </source>
</evidence>
<keyword evidence="6" id="KW-1185">Reference proteome</keyword>
<dbReference type="SUPFAM" id="SSF100950">
    <property type="entry name" value="NagB/RpiA/CoA transferase-like"/>
    <property type="match status" value="3"/>
</dbReference>
<dbReference type="Pfam" id="PF13336">
    <property type="entry name" value="AcetylCoA_hyd_C"/>
    <property type="match status" value="2"/>
</dbReference>
<dbReference type="Gene3D" id="3.30.750.70">
    <property type="entry name" value="4-hydroxybutyrate coenzyme like domains"/>
    <property type="match status" value="1"/>
</dbReference>
<dbReference type="PANTHER" id="PTHR21432">
    <property type="entry name" value="ACETYL-COA HYDROLASE-RELATED"/>
    <property type="match status" value="1"/>
</dbReference>
<dbReference type="GO" id="GO:0006083">
    <property type="term" value="P:acetate metabolic process"/>
    <property type="evidence" value="ECO:0007669"/>
    <property type="project" value="InterPro"/>
</dbReference>
<feature type="domain" description="Acetyl-CoA hydrolase/transferase C-terminal" evidence="4">
    <location>
        <begin position="199"/>
        <end position="241"/>
    </location>
</feature>
<dbReference type="EMBL" id="ASPP01020127">
    <property type="protein sequence ID" value="ETO14272.1"/>
    <property type="molecule type" value="Genomic_DNA"/>
</dbReference>
<keyword evidence="5" id="KW-0378">Hydrolase</keyword>
<dbReference type="Proteomes" id="UP000023152">
    <property type="component" value="Unassembled WGS sequence"/>
</dbReference>
<evidence type="ECO:0000256" key="2">
    <source>
        <dbReference type="ARBA" id="ARBA00022679"/>
    </source>
</evidence>
<dbReference type="OrthoDB" id="10250396at2759"/>
<proteinExistence type="inferred from homology"/>
<feature type="domain" description="Acetyl-CoA hydrolase/transferase N-terminal" evidence="3">
    <location>
        <begin position="13"/>
        <end position="128"/>
    </location>
</feature>
<comment type="caution">
    <text evidence="5">The sequence shown here is derived from an EMBL/GenBank/DDBJ whole genome shotgun (WGS) entry which is preliminary data.</text>
</comment>
<dbReference type="InterPro" id="IPR003702">
    <property type="entry name" value="ActCoA_hydro_N"/>
</dbReference>
<organism evidence="5 6">
    <name type="scientific">Reticulomyxa filosa</name>
    <dbReference type="NCBI Taxonomy" id="46433"/>
    <lineage>
        <taxon>Eukaryota</taxon>
        <taxon>Sar</taxon>
        <taxon>Rhizaria</taxon>
        <taxon>Retaria</taxon>
        <taxon>Foraminifera</taxon>
        <taxon>Monothalamids</taxon>
        <taxon>Reticulomyxidae</taxon>
        <taxon>Reticulomyxa</taxon>
    </lineage>
</organism>
<dbReference type="AlphaFoldDB" id="X6MLE2"/>